<dbReference type="Proteomes" id="UP000554482">
    <property type="component" value="Unassembled WGS sequence"/>
</dbReference>
<organism evidence="2 3">
    <name type="scientific">Thalictrum thalictroides</name>
    <name type="common">Rue-anemone</name>
    <name type="synonym">Anemone thalictroides</name>
    <dbReference type="NCBI Taxonomy" id="46969"/>
    <lineage>
        <taxon>Eukaryota</taxon>
        <taxon>Viridiplantae</taxon>
        <taxon>Streptophyta</taxon>
        <taxon>Embryophyta</taxon>
        <taxon>Tracheophyta</taxon>
        <taxon>Spermatophyta</taxon>
        <taxon>Magnoliopsida</taxon>
        <taxon>Ranunculales</taxon>
        <taxon>Ranunculaceae</taxon>
        <taxon>Thalictroideae</taxon>
        <taxon>Thalictrum</taxon>
    </lineage>
</organism>
<evidence type="ECO:0000256" key="1">
    <source>
        <dbReference type="SAM" id="SignalP"/>
    </source>
</evidence>
<gene>
    <name evidence="2" type="ORF">FRX31_029618</name>
</gene>
<feature type="chain" id="PRO_5029520035" evidence="1">
    <location>
        <begin position="19"/>
        <end position="190"/>
    </location>
</feature>
<comment type="caution">
    <text evidence="2">The sequence shown here is derived from an EMBL/GenBank/DDBJ whole genome shotgun (WGS) entry which is preliminary data.</text>
</comment>
<protein>
    <submittedName>
        <fullName evidence="2">Uncharacterized protein</fullName>
    </submittedName>
</protein>
<keyword evidence="3" id="KW-1185">Reference proteome</keyword>
<evidence type="ECO:0000313" key="3">
    <source>
        <dbReference type="Proteomes" id="UP000554482"/>
    </source>
</evidence>
<dbReference type="EMBL" id="JABWDY010036979">
    <property type="protein sequence ID" value="KAF5180794.1"/>
    <property type="molecule type" value="Genomic_DNA"/>
</dbReference>
<accession>A0A7J6V6P5</accession>
<reference evidence="2 3" key="1">
    <citation type="submission" date="2020-06" db="EMBL/GenBank/DDBJ databases">
        <title>Transcriptomic and genomic resources for Thalictrum thalictroides and T. hernandezii: Facilitating candidate gene discovery in an emerging model plant lineage.</title>
        <authorList>
            <person name="Arias T."/>
            <person name="Riano-Pachon D.M."/>
            <person name="Di Stilio V.S."/>
        </authorList>
    </citation>
    <scope>NUCLEOTIDE SEQUENCE [LARGE SCALE GENOMIC DNA]</scope>
    <source>
        <strain evidence="3">cv. WT478/WT964</strain>
        <tissue evidence="2">Leaves</tissue>
    </source>
</reference>
<keyword evidence="1" id="KW-0732">Signal</keyword>
<sequence>MLVFVNLFSLIALKDVSGKIVFRDDSKDAKFNKKDEVILRFRQCRDELVKDRERLKSVIYNNDVVNKLKHDYHKLKMETACHRKPQEAETKFNAAELEITKLKSNLETSDFDIKRLKTSLQSAESKVTSVEVEKLRINDDLQSQQNVHIKEMIEKSKAVVAEEVAKRFSENVNKLPRTVVVSPSPHPPPS</sequence>
<evidence type="ECO:0000313" key="2">
    <source>
        <dbReference type="EMBL" id="KAF5180794.1"/>
    </source>
</evidence>
<name>A0A7J6V6P5_THATH</name>
<feature type="signal peptide" evidence="1">
    <location>
        <begin position="1"/>
        <end position="18"/>
    </location>
</feature>
<dbReference type="AlphaFoldDB" id="A0A7J6V6P5"/>
<proteinExistence type="predicted"/>